<dbReference type="Proteomes" id="UP000033202">
    <property type="component" value="Unassembled WGS sequence"/>
</dbReference>
<evidence type="ECO:0000256" key="1">
    <source>
        <dbReference type="ARBA" id="ARBA00011900"/>
    </source>
</evidence>
<keyword evidence="2" id="KW-0489">Methyltransferase</keyword>
<feature type="compositionally biased region" description="Basic and acidic residues" evidence="5">
    <location>
        <begin position="583"/>
        <end position="593"/>
    </location>
</feature>
<organism evidence="9 10">
    <name type="scientific">Sphingomonas changbaiensis NBRC 104936</name>
    <dbReference type="NCBI Taxonomy" id="1219043"/>
    <lineage>
        <taxon>Bacteria</taxon>
        <taxon>Pseudomonadati</taxon>
        <taxon>Pseudomonadota</taxon>
        <taxon>Alphaproteobacteria</taxon>
        <taxon>Sphingomonadales</taxon>
        <taxon>Sphingomonadaceae</taxon>
        <taxon>Sphingomonas</taxon>
    </lineage>
</organism>
<comment type="catalytic activity">
    <reaction evidence="4">
        <text>a 2'-deoxyadenosine in DNA + S-adenosyl-L-methionine = an N(6)-methyl-2'-deoxyadenosine in DNA + S-adenosyl-L-homocysteine + H(+)</text>
        <dbReference type="Rhea" id="RHEA:15197"/>
        <dbReference type="Rhea" id="RHEA-COMP:12418"/>
        <dbReference type="Rhea" id="RHEA-COMP:12419"/>
        <dbReference type="ChEBI" id="CHEBI:15378"/>
        <dbReference type="ChEBI" id="CHEBI:57856"/>
        <dbReference type="ChEBI" id="CHEBI:59789"/>
        <dbReference type="ChEBI" id="CHEBI:90615"/>
        <dbReference type="ChEBI" id="CHEBI:90616"/>
        <dbReference type="EC" id="2.1.1.72"/>
    </reaction>
</comment>
<keyword evidence="3" id="KW-0808">Transferase</keyword>
<dbReference type="GO" id="GO:0009007">
    <property type="term" value="F:site-specific DNA-methyltransferase (adenine-specific) activity"/>
    <property type="evidence" value="ECO:0007669"/>
    <property type="project" value="UniProtKB-EC"/>
</dbReference>
<dbReference type="InterPro" id="IPR046817">
    <property type="entry name" value="MmeI_N"/>
</dbReference>
<dbReference type="PANTHER" id="PTHR33841">
    <property type="entry name" value="DNA METHYLTRANSFERASE YEEA-RELATED"/>
    <property type="match status" value="1"/>
</dbReference>
<feature type="domain" description="MmeI-like N-terminal" evidence="6">
    <location>
        <begin position="6"/>
        <end position="232"/>
    </location>
</feature>
<feature type="domain" description="MmeI-like helicase spacer" evidence="7">
    <location>
        <begin position="239"/>
        <end position="310"/>
    </location>
</feature>
<dbReference type="InterPro" id="IPR046816">
    <property type="entry name" value="MmeI_Mtase"/>
</dbReference>
<dbReference type="InterPro" id="IPR046819">
    <property type="entry name" value="MmeI_hel"/>
</dbReference>
<protein>
    <recommendedName>
        <fullName evidence="1">site-specific DNA-methyltransferase (adenine-specific)</fullName>
        <ecNumber evidence="1">2.1.1.72</ecNumber>
    </recommendedName>
</protein>
<dbReference type="Pfam" id="PF20473">
    <property type="entry name" value="MmeI_Mtase"/>
    <property type="match status" value="1"/>
</dbReference>
<name>A0A0E9MTH3_9SPHN</name>
<feature type="region of interest" description="Disordered" evidence="5">
    <location>
        <begin position="569"/>
        <end position="593"/>
    </location>
</feature>
<dbReference type="Pfam" id="PF20465">
    <property type="entry name" value="MmeI_hel"/>
    <property type="match status" value="1"/>
</dbReference>
<dbReference type="AlphaFoldDB" id="A0A0E9MTH3"/>
<dbReference type="GO" id="GO:0032259">
    <property type="term" value="P:methylation"/>
    <property type="evidence" value="ECO:0007669"/>
    <property type="project" value="UniProtKB-KW"/>
</dbReference>
<dbReference type="EC" id="2.1.1.72" evidence="1"/>
<dbReference type="InterPro" id="IPR050953">
    <property type="entry name" value="N4_N6_ade-DNA_methylase"/>
</dbReference>
<dbReference type="STRING" id="1219043.SCH01S_51_00680"/>
<dbReference type="RefSeq" id="WP_217995440.1">
    <property type="nucleotide sequence ID" value="NZ_BBWU01000051.1"/>
</dbReference>
<evidence type="ECO:0000256" key="5">
    <source>
        <dbReference type="SAM" id="MobiDB-lite"/>
    </source>
</evidence>
<dbReference type="InterPro" id="IPR029063">
    <property type="entry name" value="SAM-dependent_MTases_sf"/>
</dbReference>
<evidence type="ECO:0000259" key="8">
    <source>
        <dbReference type="Pfam" id="PF20473"/>
    </source>
</evidence>
<proteinExistence type="predicted"/>
<evidence type="ECO:0000259" key="7">
    <source>
        <dbReference type="Pfam" id="PF20465"/>
    </source>
</evidence>
<keyword evidence="10" id="KW-1185">Reference proteome</keyword>
<feature type="domain" description="MmeI-like DNA-methyltransferase" evidence="8">
    <location>
        <begin position="407"/>
        <end position="560"/>
    </location>
</feature>
<reference evidence="9 10" key="1">
    <citation type="submission" date="2015-04" db="EMBL/GenBank/DDBJ databases">
        <title>Whole genome shotgun sequence of Sphingomonas changbaiensis NBRC 104936.</title>
        <authorList>
            <person name="Katano-Makiyama Y."/>
            <person name="Hosoyama A."/>
            <person name="Hashimoto M."/>
            <person name="Noguchi M."/>
            <person name="Tsuchikane K."/>
            <person name="Ohji S."/>
            <person name="Yamazoe A."/>
            <person name="Ichikawa N."/>
            <person name="Kimura A."/>
            <person name="Fujita N."/>
        </authorList>
    </citation>
    <scope>NUCLEOTIDE SEQUENCE [LARGE SCALE GENOMIC DNA]</scope>
    <source>
        <strain evidence="9 10">NBRC 104936</strain>
    </source>
</reference>
<evidence type="ECO:0000313" key="10">
    <source>
        <dbReference type="Proteomes" id="UP000033202"/>
    </source>
</evidence>
<dbReference type="GO" id="GO:0003676">
    <property type="term" value="F:nucleic acid binding"/>
    <property type="evidence" value="ECO:0007669"/>
    <property type="project" value="InterPro"/>
</dbReference>
<dbReference type="InterPro" id="IPR002052">
    <property type="entry name" value="DNA_methylase_N6_adenine_CS"/>
</dbReference>
<sequence length="593" mass="66819">MADEGAFDRFIERWRKNEGGAERANFPLFLTELCALLDLPQPDPADATHEHNDYVFERDVTTIEDDGKISHKRIDLYRRGSFVLEAKQSRIKGAAKEVPFAPELDLGLGTAQGRRSAHRGWDVLMRNARVQAEDYARGLPPSHGWPPFILVCDVGHVIEVFADFSGQGKNYRQFPDRDGFRIYLEDLKRPDIRDRLRAIWDAPQSLDPARRSAAVTRDIAERLAKVSERLEKAGQPPERVAHFLMRCLFTMFAEDVALIDEGVFAELLDHARANPASFGPMVEDLWRAMDKGGFAPVLRRNVRKFNGGLFADRTAIPLAREEIGELYEAARHNWRDVEPAIFGTLLEQALDKAERKRLGAHYTPRPYVERLVTATIIDPLRDEWERIVLPTVERERAGNPEEAIRVAHDFHVKLANTRVLDPACGTGNFLYVALELMKRLEGEVLEVLLDIGGQEALAMETLSVHPRNFLGLELNPRAAAIAELVLWLGYLQWQIRNRGSIHDPVLERLDNIRAIDAVLAHDPERPKADGSGTELPNPRRPEWPEADYIVGNPPFIGGKDIRARLSARRNPAPGAGRGGHIRTGCDRRLGGGR</sequence>
<dbReference type="EMBL" id="BBWU01000051">
    <property type="protein sequence ID" value="GAO40736.1"/>
    <property type="molecule type" value="Genomic_DNA"/>
</dbReference>
<dbReference type="Gene3D" id="3.40.50.150">
    <property type="entry name" value="Vaccinia Virus protein VP39"/>
    <property type="match status" value="1"/>
</dbReference>
<dbReference type="PROSITE" id="PS00092">
    <property type="entry name" value="N6_MTASE"/>
    <property type="match status" value="1"/>
</dbReference>
<evidence type="ECO:0000256" key="4">
    <source>
        <dbReference type="ARBA" id="ARBA00047942"/>
    </source>
</evidence>
<evidence type="ECO:0000259" key="6">
    <source>
        <dbReference type="Pfam" id="PF20464"/>
    </source>
</evidence>
<feature type="region of interest" description="Disordered" evidence="5">
    <location>
        <begin position="522"/>
        <end position="542"/>
    </location>
</feature>
<evidence type="ECO:0000313" key="9">
    <source>
        <dbReference type="EMBL" id="GAO40736.1"/>
    </source>
</evidence>
<comment type="caution">
    <text evidence="9">The sequence shown here is derived from an EMBL/GenBank/DDBJ whole genome shotgun (WGS) entry which is preliminary data.</text>
</comment>
<dbReference type="PRINTS" id="PR00507">
    <property type="entry name" value="N12N6MTFRASE"/>
</dbReference>
<dbReference type="PANTHER" id="PTHR33841:SF1">
    <property type="entry name" value="DNA METHYLTRANSFERASE A"/>
    <property type="match status" value="1"/>
</dbReference>
<dbReference type="Pfam" id="PF20464">
    <property type="entry name" value="MmeI_N"/>
    <property type="match status" value="1"/>
</dbReference>
<dbReference type="SUPFAM" id="SSF53335">
    <property type="entry name" value="S-adenosyl-L-methionine-dependent methyltransferases"/>
    <property type="match status" value="1"/>
</dbReference>
<accession>A0A0E9MTH3</accession>
<evidence type="ECO:0000256" key="3">
    <source>
        <dbReference type="ARBA" id="ARBA00022679"/>
    </source>
</evidence>
<evidence type="ECO:0000256" key="2">
    <source>
        <dbReference type="ARBA" id="ARBA00022603"/>
    </source>
</evidence>
<gene>
    <name evidence="9" type="ORF">SCH01S_51_00680</name>
</gene>